<feature type="compositionally biased region" description="Low complexity" evidence="13">
    <location>
        <begin position="11"/>
        <end position="46"/>
    </location>
</feature>
<dbReference type="PANTHER" id="PTHR10615">
    <property type="entry name" value="HISTONE ACETYLTRANSFERASE"/>
    <property type="match status" value="1"/>
</dbReference>
<feature type="compositionally biased region" description="Low complexity" evidence="13">
    <location>
        <begin position="159"/>
        <end position="177"/>
    </location>
</feature>
<evidence type="ECO:0000256" key="8">
    <source>
        <dbReference type="ARBA" id="ARBA00022853"/>
    </source>
</evidence>
<gene>
    <name evidence="15" type="primary">SAS3</name>
    <name evidence="15" type="ORF">H4219_005889</name>
</gene>
<dbReference type="PANTHER" id="PTHR10615:SF161">
    <property type="entry name" value="HISTONE ACETYLTRANSFERASE KAT7"/>
    <property type="match status" value="1"/>
</dbReference>
<dbReference type="FunFam" id="3.30.60.60:FF:000001">
    <property type="entry name" value="Histone acetyltransferase"/>
    <property type="match status" value="1"/>
</dbReference>
<reference evidence="15" key="1">
    <citation type="submission" date="2022-07" db="EMBL/GenBank/DDBJ databases">
        <title>Phylogenomic reconstructions and comparative analyses of Kickxellomycotina fungi.</title>
        <authorList>
            <person name="Reynolds N.K."/>
            <person name="Stajich J.E."/>
            <person name="Barry K."/>
            <person name="Grigoriev I.V."/>
            <person name="Crous P."/>
            <person name="Smith M.E."/>
        </authorList>
    </citation>
    <scope>NUCLEOTIDE SEQUENCE</scope>
    <source>
        <strain evidence="15">NBRC 100468</strain>
    </source>
</reference>
<dbReference type="GO" id="GO:0005634">
    <property type="term" value="C:nucleus"/>
    <property type="evidence" value="ECO:0007669"/>
    <property type="project" value="UniProtKB-SubCell"/>
</dbReference>
<evidence type="ECO:0000259" key="14">
    <source>
        <dbReference type="PROSITE" id="PS51726"/>
    </source>
</evidence>
<comment type="catalytic activity">
    <reaction evidence="12">
        <text>L-lysyl-[protein] + acetyl-CoA = N(6)-acetyl-L-lysyl-[protein] + CoA + H(+)</text>
        <dbReference type="Rhea" id="RHEA:45948"/>
        <dbReference type="Rhea" id="RHEA-COMP:9752"/>
        <dbReference type="Rhea" id="RHEA-COMP:10731"/>
        <dbReference type="ChEBI" id="CHEBI:15378"/>
        <dbReference type="ChEBI" id="CHEBI:29969"/>
        <dbReference type="ChEBI" id="CHEBI:57287"/>
        <dbReference type="ChEBI" id="CHEBI:57288"/>
        <dbReference type="ChEBI" id="CHEBI:61930"/>
        <dbReference type="EC" id="2.3.1.48"/>
    </reaction>
</comment>
<dbReference type="GO" id="GO:0004402">
    <property type="term" value="F:histone acetyltransferase activity"/>
    <property type="evidence" value="ECO:0007669"/>
    <property type="project" value="InterPro"/>
</dbReference>
<dbReference type="GO" id="GO:0003712">
    <property type="term" value="F:transcription coregulator activity"/>
    <property type="evidence" value="ECO:0007669"/>
    <property type="project" value="TreeGrafter"/>
</dbReference>
<feature type="compositionally biased region" description="Acidic residues" evidence="13">
    <location>
        <begin position="108"/>
        <end position="128"/>
    </location>
</feature>
<keyword evidence="15" id="KW-0012">Acyltransferase</keyword>
<feature type="region of interest" description="Disordered" evidence="13">
    <location>
        <begin position="741"/>
        <end position="763"/>
    </location>
</feature>
<dbReference type="GO" id="GO:0008270">
    <property type="term" value="F:zinc ion binding"/>
    <property type="evidence" value="ECO:0007669"/>
    <property type="project" value="UniProtKB-KW"/>
</dbReference>
<evidence type="ECO:0000256" key="6">
    <source>
        <dbReference type="ARBA" id="ARBA00022771"/>
    </source>
</evidence>
<dbReference type="Pfam" id="PF01853">
    <property type="entry name" value="MOZ_SAS"/>
    <property type="match status" value="1"/>
</dbReference>
<dbReference type="GO" id="GO:0003682">
    <property type="term" value="F:chromatin binding"/>
    <property type="evidence" value="ECO:0007669"/>
    <property type="project" value="TreeGrafter"/>
</dbReference>
<evidence type="ECO:0000256" key="13">
    <source>
        <dbReference type="SAM" id="MobiDB-lite"/>
    </source>
</evidence>
<dbReference type="SUPFAM" id="SSF55729">
    <property type="entry name" value="Acyl-CoA N-acyltransferases (Nat)"/>
    <property type="match status" value="1"/>
</dbReference>
<dbReference type="EC" id="2.3.1.48" evidence="3 12"/>
<evidence type="ECO:0000256" key="1">
    <source>
        <dbReference type="ARBA" id="ARBA00004123"/>
    </source>
</evidence>
<evidence type="ECO:0000313" key="15">
    <source>
        <dbReference type="EMBL" id="KAJ1911605.1"/>
    </source>
</evidence>
<dbReference type="InterPro" id="IPR050603">
    <property type="entry name" value="MYST_HAT"/>
</dbReference>
<dbReference type="InterPro" id="IPR002717">
    <property type="entry name" value="HAT_MYST-type"/>
</dbReference>
<evidence type="ECO:0000256" key="7">
    <source>
        <dbReference type="ARBA" id="ARBA00022833"/>
    </source>
</evidence>
<sequence>MLREKSTQPLTVRTRARANTVTKESTPKVSTTTTVTRRSQVTASRKTAADKAGAKGAAVTTGNRLNRRRNAAKAANIETPLRLKSKQKPRQLTKSRGTATRPIPTLSESDDDNSCSDGEEEEEEEDQDSDKMDIEDSMDEDEEEIDIENKPKKSKSSRSKAPAAVIASSSLSPSPSRSARKKPSVQLKLVINTNKSRNGKSANNKNNNNNNSGEDDSPVLSTPTTGGKSKRSNNSNTRVTGNNNTASNKRKHNINSEKKKGGNNKKSAMVVPFLFGGRLTESQANIDNYKPTNEAKRMYQQVQKLQQKQQLPPQTSGGNLSHSSSHVHLVNPRAQRLSRNNNDKNNDVCSRTSSEDEDEDKFDNNKKPIRTSQPSTPSATTLGVGKLVENNITTNTNDNESEVVVPQIKEIRLGQYQMNTWYISPYPEEYSRQSLLYICEYCLKYMKSQYVYQRHCAKRQARHPPGDEIYRDDGLSVFEVDGRKNKIYCQNLCLIAKMFLDTKTLYYDVEPFLFYILCEYDDEGYHFVGYFSKEKRSAQGYNLSCIMILPTKQREGYGKFLIDFSYLLTRKEGLVGSPEKPLSDFGLLSYRGYWRRVVYQVILGHMGQTAIAGDSGGGSFSKSKHEKNDSNDDSGQTNPGLSIKEIARKTGMTPDDIISTLQTDRMLIKDGETERYLLNIRRKEMEDYIHKVKSRQNSRFIYPEKLRWAPFLTKQQPFSSALLSPVDNLNNIITTAATANNNTEVGGVGGRNNGGDDSDVEVD</sequence>
<dbReference type="GO" id="GO:0031507">
    <property type="term" value="P:heterochromatin formation"/>
    <property type="evidence" value="ECO:0007669"/>
    <property type="project" value="UniProtKB-ARBA"/>
</dbReference>
<dbReference type="InterPro" id="IPR036388">
    <property type="entry name" value="WH-like_DNA-bd_sf"/>
</dbReference>
<dbReference type="AlphaFoldDB" id="A0A9W8DNB5"/>
<comment type="similarity">
    <text evidence="2 12">Belongs to the MYST (SAS/MOZ) family.</text>
</comment>
<feature type="compositionally biased region" description="Low complexity" evidence="13">
    <location>
        <begin position="232"/>
        <end position="245"/>
    </location>
</feature>
<dbReference type="OrthoDB" id="787137at2759"/>
<keyword evidence="9" id="KW-0007">Acetylation</keyword>
<evidence type="ECO:0000256" key="5">
    <source>
        <dbReference type="ARBA" id="ARBA00022723"/>
    </source>
</evidence>
<dbReference type="Proteomes" id="UP001150538">
    <property type="component" value="Unassembled WGS sequence"/>
</dbReference>
<dbReference type="EMBL" id="JANBPU010000430">
    <property type="protein sequence ID" value="KAJ1911605.1"/>
    <property type="molecule type" value="Genomic_DNA"/>
</dbReference>
<dbReference type="Gene3D" id="3.30.60.60">
    <property type="entry name" value="N-acetyl transferase-like"/>
    <property type="match status" value="1"/>
</dbReference>
<accession>A0A9W8DNB5</accession>
<evidence type="ECO:0000256" key="10">
    <source>
        <dbReference type="ARBA" id="ARBA00023242"/>
    </source>
</evidence>
<feature type="active site" description="Proton donor/acceptor" evidence="11">
    <location>
        <position position="579"/>
    </location>
</feature>
<dbReference type="InterPro" id="IPR040706">
    <property type="entry name" value="Zf-MYST"/>
</dbReference>
<keyword evidence="8" id="KW-0156">Chromatin regulator</keyword>
<feature type="domain" description="MYST-type HAT" evidence="14">
    <location>
        <begin position="403"/>
        <end position="710"/>
    </location>
</feature>
<feature type="region of interest" description="Disordered" evidence="13">
    <location>
        <begin position="1"/>
        <end position="268"/>
    </location>
</feature>
<keyword evidence="10 12" id="KW-0539">Nucleus</keyword>
<keyword evidence="5" id="KW-0479">Metal-binding</keyword>
<feature type="compositionally biased region" description="Low complexity" evidence="13">
    <location>
        <begin position="194"/>
        <end position="212"/>
    </location>
</feature>
<dbReference type="GO" id="GO:1990467">
    <property type="term" value="C:NuA3a histone acetyltransferase complex"/>
    <property type="evidence" value="ECO:0007669"/>
    <property type="project" value="TreeGrafter"/>
</dbReference>
<evidence type="ECO:0000256" key="12">
    <source>
        <dbReference type="RuleBase" id="RU361211"/>
    </source>
</evidence>
<dbReference type="FunFam" id="3.40.630.30:FF:000001">
    <property type="entry name" value="Histone acetyltransferase"/>
    <property type="match status" value="1"/>
</dbReference>
<keyword evidence="16" id="KW-1185">Reference proteome</keyword>
<dbReference type="GO" id="GO:0006357">
    <property type="term" value="P:regulation of transcription by RNA polymerase II"/>
    <property type="evidence" value="ECO:0007669"/>
    <property type="project" value="TreeGrafter"/>
</dbReference>
<feature type="compositionally biased region" description="Basic residues" evidence="13">
    <location>
        <begin position="83"/>
        <end position="93"/>
    </location>
</feature>
<dbReference type="Pfam" id="PF17772">
    <property type="entry name" value="zf-MYST"/>
    <property type="match status" value="1"/>
</dbReference>
<dbReference type="PROSITE" id="PS51726">
    <property type="entry name" value="MYST_HAT"/>
    <property type="match status" value="1"/>
</dbReference>
<keyword evidence="7" id="KW-0862">Zinc</keyword>
<feature type="compositionally biased region" description="Acidic residues" evidence="13">
    <location>
        <begin position="135"/>
        <end position="146"/>
    </location>
</feature>
<keyword evidence="4 15" id="KW-0808">Transferase</keyword>
<evidence type="ECO:0000256" key="11">
    <source>
        <dbReference type="PIRSR" id="PIRSR602717-51"/>
    </source>
</evidence>
<feature type="region of interest" description="Disordered" evidence="13">
    <location>
        <begin position="298"/>
        <end position="384"/>
    </location>
</feature>
<proteinExistence type="inferred from homology"/>
<feature type="compositionally biased region" description="Low complexity" evidence="13">
    <location>
        <begin position="300"/>
        <end position="331"/>
    </location>
</feature>
<evidence type="ECO:0000256" key="3">
    <source>
        <dbReference type="ARBA" id="ARBA00013184"/>
    </source>
</evidence>
<protein>
    <recommendedName>
        <fullName evidence="3 12">Histone acetyltransferase</fullName>
        <ecNumber evidence="3 12">2.3.1.48</ecNumber>
    </recommendedName>
</protein>
<evidence type="ECO:0000256" key="9">
    <source>
        <dbReference type="ARBA" id="ARBA00022990"/>
    </source>
</evidence>
<keyword evidence="6" id="KW-0863">Zinc-finger</keyword>
<dbReference type="Gene3D" id="3.40.630.30">
    <property type="match status" value="1"/>
</dbReference>
<dbReference type="InterPro" id="IPR016181">
    <property type="entry name" value="Acyl_CoA_acyltransferase"/>
</dbReference>
<feature type="compositionally biased region" description="Low complexity" evidence="13">
    <location>
        <begin position="54"/>
        <end position="64"/>
    </location>
</feature>
<feature type="compositionally biased region" description="Polar residues" evidence="13">
    <location>
        <begin position="370"/>
        <end position="381"/>
    </location>
</feature>
<feature type="region of interest" description="Disordered" evidence="13">
    <location>
        <begin position="615"/>
        <end position="640"/>
    </location>
</feature>
<evidence type="ECO:0000313" key="16">
    <source>
        <dbReference type="Proteomes" id="UP001150538"/>
    </source>
</evidence>
<comment type="caution">
    <text evidence="15">The sequence shown here is derived from an EMBL/GenBank/DDBJ whole genome shotgun (WGS) entry which is preliminary data.</text>
</comment>
<dbReference type="Gene3D" id="1.10.10.10">
    <property type="entry name" value="Winged helix-like DNA-binding domain superfamily/Winged helix DNA-binding domain"/>
    <property type="match status" value="1"/>
</dbReference>
<name>A0A9W8DNB5_9FUNG</name>
<evidence type="ECO:0000256" key="2">
    <source>
        <dbReference type="ARBA" id="ARBA00010107"/>
    </source>
</evidence>
<comment type="subcellular location">
    <subcellularLocation>
        <location evidence="1 12">Nucleus</location>
    </subcellularLocation>
</comment>
<organism evidence="15 16">
    <name type="scientific">Mycoemilia scoparia</name>
    <dbReference type="NCBI Taxonomy" id="417184"/>
    <lineage>
        <taxon>Eukaryota</taxon>
        <taxon>Fungi</taxon>
        <taxon>Fungi incertae sedis</taxon>
        <taxon>Zoopagomycota</taxon>
        <taxon>Kickxellomycotina</taxon>
        <taxon>Kickxellomycetes</taxon>
        <taxon>Kickxellales</taxon>
        <taxon>Kickxellaceae</taxon>
        <taxon>Mycoemilia</taxon>
    </lineage>
</organism>
<evidence type="ECO:0000256" key="4">
    <source>
        <dbReference type="ARBA" id="ARBA00022679"/>
    </source>
</evidence>